<evidence type="ECO:0000259" key="16">
    <source>
        <dbReference type="PROSITE" id="PS50968"/>
    </source>
</evidence>
<evidence type="ECO:0000256" key="9">
    <source>
        <dbReference type="ARBA" id="ARBA00022963"/>
    </source>
</evidence>
<dbReference type="FunFam" id="3.30.470.20:FF:000028">
    <property type="entry name" value="Methylcrotonoyl-CoA carboxylase subunit alpha, mitochondrial"/>
    <property type="match status" value="1"/>
</dbReference>
<dbReference type="UniPathway" id="UPA00945">
    <property type="reaction ID" value="UER00908"/>
</dbReference>
<evidence type="ECO:0000256" key="3">
    <source>
        <dbReference type="ARBA" id="ARBA00013050"/>
    </source>
</evidence>
<dbReference type="InterPro" id="IPR050856">
    <property type="entry name" value="Biotin_carboxylase_complex"/>
</dbReference>
<evidence type="ECO:0000313" key="20">
    <source>
        <dbReference type="Proteomes" id="UP000709295"/>
    </source>
</evidence>
<dbReference type="PANTHER" id="PTHR18866">
    <property type="entry name" value="CARBOXYLASE:PYRUVATE/ACETYL-COA/PROPIONYL-COA CARBOXYLASE"/>
    <property type="match status" value="1"/>
</dbReference>
<dbReference type="GO" id="GO:0046872">
    <property type="term" value="F:metal ion binding"/>
    <property type="evidence" value="ECO:0007669"/>
    <property type="project" value="UniProtKB-KW"/>
</dbReference>
<evidence type="ECO:0000256" key="15">
    <source>
        <dbReference type="SAM" id="MobiDB-lite"/>
    </source>
</evidence>
<keyword evidence="7 14" id="KW-0067">ATP-binding</keyword>
<sequence>MLSARLLRRQLLSSARRPPAALRQLHAAPKEKLFDKILVANRGEIAVRVMRTCKKLGIKTVAVYSEPDVNSVAVRMADEAVCVGPAPSSQSYLSIPKIVEAVKATGAQAVHPGYGFLSENKDFCEALEAIGVAFIGPGHEAIQAMGDKIESKQLAMDAGVNTIPGFLGEIDTPDEAVKVAQEIGYPVMIKASAGGGGKGMRVAYNDEEVRMGYRLSKEEAASSFGDDRMFLEKFIEDPRHIEIQLIADSHGNVVALPERECSIQRRNQKVIEEAPSVLLDPETRLAMGKQAAMLAKKVGYVSAGTVEFLCDKHKNFYFLEMNTRLQVEHPVTELISKVDLVEQMIRVAAGHELPKELVEGPVKIHGWAMESRVYAEDPLRGFLPSIGRLLQYEEPAHLPGVRVDSGVNEGSDISMFYDPMISKLITYGKDRSECLARMKTALDNYVIRGPGNNVAFLQDVYRHPRFVSGKITTKFIEEEYPDGFDGVKLTAPEVEDLRVVGAIMHLKKTRASSQISGRIQSTPAEGFGSFDSLNGDELEFVSDQAGVVPRLRAIAPGLSSQELIALAEHNDLKNLGAQLSVSIDGPFGESKPVVVVEIEVENKRHRTETVTLALVDNKWHVVGNVDWSLNGPLFKASYAKQDEAADQPLASQMLQTLPEGFRLQFHGAVHDVVVRNELEAAYGKHMQPKPEVDTSNLLLCPMPGMLISVAVEVGQYVELGQELAVVEAMKMQNVLRSEKRGVIKSIGRAAGDSLKVDEAILDESAVYKLHTDSSCSSSPTIIGFQESPPPSCTAITTCSSVNIDGEKLYWDRACASDTYDDLSAAAYGDKPYVLMEIYESGQECKKLLSGAAFLADGSCLVTDNGASSMKVSLYADGSATFLTYRGTSCSGTVVKSTKVTKASISSHSCENGALKFYSGSATTATATTATTTDGSDKTISTTTSQSPRSFESSVHLTVAITATLALATTLY</sequence>
<keyword evidence="11" id="KW-0464">Manganese</keyword>
<dbReference type="NCBIfam" id="NF006367">
    <property type="entry name" value="PRK08591.1"/>
    <property type="match status" value="1"/>
</dbReference>
<dbReference type="FunFam" id="3.40.50.20:FF:000010">
    <property type="entry name" value="Propionyl-CoA carboxylase subunit alpha"/>
    <property type="match status" value="1"/>
</dbReference>
<gene>
    <name evidence="19" type="ORF">JG688_00012002</name>
</gene>
<dbReference type="GO" id="GO:0004658">
    <property type="term" value="F:propionyl-CoA carboxylase activity"/>
    <property type="evidence" value="ECO:0007669"/>
    <property type="project" value="UniProtKB-EC"/>
</dbReference>
<keyword evidence="8" id="KW-0460">Magnesium</keyword>
<dbReference type="InterPro" id="IPR005481">
    <property type="entry name" value="BC-like_N"/>
</dbReference>
<keyword evidence="10" id="KW-0443">Lipid metabolism</keyword>
<name>A0A8J5MEW5_9STRA</name>
<dbReference type="Pfam" id="PF02786">
    <property type="entry name" value="CPSase_L_D2"/>
    <property type="match status" value="1"/>
</dbReference>
<dbReference type="PANTHER" id="PTHR18866:SF33">
    <property type="entry name" value="METHYLCROTONOYL-COA CARBOXYLASE SUBUNIT ALPHA, MITOCHONDRIAL-RELATED"/>
    <property type="match status" value="1"/>
</dbReference>
<evidence type="ECO:0000256" key="8">
    <source>
        <dbReference type="ARBA" id="ARBA00022842"/>
    </source>
</evidence>
<comment type="catalytic activity">
    <reaction evidence="13">
        <text>propanoyl-CoA + hydrogencarbonate + ATP = (S)-methylmalonyl-CoA + ADP + phosphate + H(+)</text>
        <dbReference type="Rhea" id="RHEA:23720"/>
        <dbReference type="ChEBI" id="CHEBI:15378"/>
        <dbReference type="ChEBI" id="CHEBI:17544"/>
        <dbReference type="ChEBI" id="CHEBI:30616"/>
        <dbReference type="ChEBI" id="CHEBI:43474"/>
        <dbReference type="ChEBI" id="CHEBI:57327"/>
        <dbReference type="ChEBI" id="CHEBI:57392"/>
        <dbReference type="ChEBI" id="CHEBI:456216"/>
        <dbReference type="EC" id="6.4.1.3"/>
    </reaction>
    <physiologicalReaction direction="left-to-right" evidence="13">
        <dbReference type="Rhea" id="RHEA:23721"/>
    </physiologicalReaction>
</comment>
<reference evidence="19" key="1">
    <citation type="submission" date="2021-01" db="EMBL/GenBank/DDBJ databases">
        <title>Phytophthora aleatoria, a newly-described species from Pinus radiata is distinct from Phytophthora cactorum isolates based on comparative genomics.</title>
        <authorList>
            <person name="Mcdougal R."/>
            <person name="Panda P."/>
            <person name="Williams N."/>
            <person name="Studholme D.J."/>
        </authorList>
    </citation>
    <scope>NUCLEOTIDE SEQUENCE</scope>
    <source>
        <strain evidence="19">NZFS 4037</strain>
    </source>
</reference>
<dbReference type="AlphaFoldDB" id="A0A8J5MEW5"/>
<evidence type="ECO:0000256" key="10">
    <source>
        <dbReference type="ARBA" id="ARBA00023098"/>
    </source>
</evidence>
<dbReference type="Pfam" id="PF00364">
    <property type="entry name" value="Biotin_lipoyl"/>
    <property type="match status" value="1"/>
</dbReference>
<dbReference type="GO" id="GO:0005524">
    <property type="term" value="F:ATP binding"/>
    <property type="evidence" value="ECO:0007669"/>
    <property type="project" value="UniProtKB-UniRule"/>
</dbReference>
<dbReference type="Pfam" id="PF02785">
    <property type="entry name" value="Biotin_carb_C"/>
    <property type="match status" value="1"/>
</dbReference>
<evidence type="ECO:0000259" key="18">
    <source>
        <dbReference type="PROSITE" id="PS50979"/>
    </source>
</evidence>
<feature type="domain" description="Lipoyl-binding" evidence="16">
    <location>
        <begin position="689"/>
        <end position="764"/>
    </location>
</feature>
<feature type="region of interest" description="Disordered" evidence="15">
    <location>
        <begin position="928"/>
        <end position="947"/>
    </location>
</feature>
<dbReference type="SMART" id="SM00878">
    <property type="entry name" value="Biotin_carb_C"/>
    <property type="match status" value="1"/>
</dbReference>
<evidence type="ECO:0000256" key="4">
    <source>
        <dbReference type="ARBA" id="ARBA00022598"/>
    </source>
</evidence>
<dbReference type="InterPro" id="IPR000089">
    <property type="entry name" value="Biotin_lipoyl"/>
</dbReference>
<evidence type="ECO:0000256" key="6">
    <source>
        <dbReference type="ARBA" id="ARBA00022741"/>
    </source>
</evidence>
<feature type="domain" description="Biotin carboxylation" evidence="18">
    <location>
        <begin position="33"/>
        <end position="481"/>
    </location>
</feature>
<comment type="cofactor">
    <cofactor evidence="1">
        <name>biotin</name>
        <dbReference type="ChEBI" id="CHEBI:57586"/>
    </cofactor>
</comment>
<dbReference type="PROSITE" id="PS50979">
    <property type="entry name" value="BC"/>
    <property type="match status" value="1"/>
</dbReference>
<dbReference type="InterPro" id="IPR005482">
    <property type="entry name" value="Biotin_COase_C"/>
</dbReference>
<dbReference type="EMBL" id="JAENGY010000888">
    <property type="protein sequence ID" value="KAG6955161.1"/>
    <property type="molecule type" value="Genomic_DNA"/>
</dbReference>
<dbReference type="InterPro" id="IPR011764">
    <property type="entry name" value="Biotin_carboxylation_dom"/>
</dbReference>
<dbReference type="GO" id="GO:0016042">
    <property type="term" value="P:lipid catabolic process"/>
    <property type="evidence" value="ECO:0007669"/>
    <property type="project" value="UniProtKB-KW"/>
</dbReference>
<dbReference type="InterPro" id="IPR001882">
    <property type="entry name" value="Biotin_BS"/>
</dbReference>
<dbReference type="EC" id="6.4.1.3" evidence="3"/>
<evidence type="ECO:0000259" key="17">
    <source>
        <dbReference type="PROSITE" id="PS50975"/>
    </source>
</evidence>
<keyword evidence="4" id="KW-0436">Ligase</keyword>
<evidence type="ECO:0000256" key="1">
    <source>
        <dbReference type="ARBA" id="ARBA00001953"/>
    </source>
</evidence>
<accession>A0A8J5MEW5</accession>
<dbReference type="PROSITE" id="PS00867">
    <property type="entry name" value="CPSASE_2"/>
    <property type="match status" value="1"/>
</dbReference>
<keyword evidence="12" id="KW-0092">Biotin</keyword>
<dbReference type="PROSITE" id="PS50968">
    <property type="entry name" value="BIOTINYL_LIPOYL"/>
    <property type="match status" value="1"/>
</dbReference>
<keyword evidence="6 14" id="KW-0547">Nucleotide-binding</keyword>
<proteinExistence type="predicted"/>
<dbReference type="GO" id="GO:0005739">
    <property type="term" value="C:mitochondrion"/>
    <property type="evidence" value="ECO:0007669"/>
    <property type="project" value="TreeGrafter"/>
</dbReference>
<evidence type="ECO:0000256" key="11">
    <source>
        <dbReference type="ARBA" id="ARBA00023211"/>
    </source>
</evidence>
<comment type="caution">
    <text evidence="19">The sequence shown here is derived from an EMBL/GenBank/DDBJ whole genome shotgun (WGS) entry which is preliminary data.</text>
</comment>
<protein>
    <recommendedName>
        <fullName evidence="3">propionyl-CoA carboxylase</fullName>
        <ecNumber evidence="3">6.4.1.3</ecNumber>
    </recommendedName>
</protein>
<dbReference type="Pfam" id="PF00289">
    <property type="entry name" value="Biotin_carb_N"/>
    <property type="match status" value="1"/>
</dbReference>
<keyword evidence="5" id="KW-0479">Metal-binding</keyword>
<dbReference type="Proteomes" id="UP000709295">
    <property type="component" value="Unassembled WGS sequence"/>
</dbReference>
<evidence type="ECO:0000256" key="12">
    <source>
        <dbReference type="ARBA" id="ARBA00023267"/>
    </source>
</evidence>
<evidence type="ECO:0000256" key="14">
    <source>
        <dbReference type="PROSITE-ProRule" id="PRU00409"/>
    </source>
</evidence>
<feature type="domain" description="ATP-grasp" evidence="17">
    <location>
        <begin position="152"/>
        <end position="349"/>
    </location>
</feature>
<dbReference type="FunFam" id="3.30.1490.20:FF:000003">
    <property type="entry name" value="acetyl-CoA carboxylase isoform X1"/>
    <property type="match status" value="1"/>
</dbReference>
<keyword evidence="20" id="KW-1185">Reference proteome</keyword>
<evidence type="ECO:0000256" key="7">
    <source>
        <dbReference type="ARBA" id="ARBA00022840"/>
    </source>
</evidence>
<evidence type="ECO:0000256" key="13">
    <source>
        <dbReference type="ARBA" id="ARBA00049495"/>
    </source>
</evidence>
<keyword evidence="9" id="KW-0442">Lipid degradation</keyword>
<dbReference type="CDD" id="cd06850">
    <property type="entry name" value="biotinyl_domain"/>
    <property type="match status" value="1"/>
</dbReference>
<dbReference type="InterPro" id="IPR011761">
    <property type="entry name" value="ATP-grasp"/>
</dbReference>
<dbReference type="PROSITE" id="PS00188">
    <property type="entry name" value="BIOTIN"/>
    <property type="match status" value="1"/>
</dbReference>
<dbReference type="PROSITE" id="PS50975">
    <property type="entry name" value="ATP_GRASP"/>
    <property type="match status" value="1"/>
</dbReference>
<evidence type="ECO:0000256" key="5">
    <source>
        <dbReference type="ARBA" id="ARBA00022723"/>
    </source>
</evidence>
<dbReference type="PROSITE" id="PS00866">
    <property type="entry name" value="CPSASE_1"/>
    <property type="match status" value="1"/>
</dbReference>
<dbReference type="Pfam" id="PF18140">
    <property type="entry name" value="PCC_BT"/>
    <property type="match status" value="1"/>
</dbReference>
<evidence type="ECO:0000313" key="19">
    <source>
        <dbReference type="EMBL" id="KAG6955161.1"/>
    </source>
</evidence>
<dbReference type="InterPro" id="IPR041265">
    <property type="entry name" value="PCC_BT"/>
</dbReference>
<evidence type="ECO:0000256" key="2">
    <source>
        <dbReference type="ARBA" id="ARBA00005060"/>
    </source>
</evidence>
<dbReference type="InterPro" id="IPR005479">
    <property type="entry name" value="CPAse_ATP-bd"/>
</dbReference>
<comment type="pathway">
    <text evidence="2">Metabolic intermediate metabolism; propanoyl-CoA degradation; succinyl-CoA from propanoyl-CoA: step 1/3.</text>
</comment>
<feature type="compositionally biased region" description="Polar residues" evidence="15">
    <location>
        <begin position="937"/>
        <end position="947"/>
    </location>
</feature>
<organism evidence="19 20">
    <name type="scientific">Phytophthora aleatoria</name>
    <dbReference type="NCBI Taxonomy" id="2496075"/>
    <lineage>
        <taxon>Eukaryota</taxon>
        <taxon>Sar</taxon>
        <taxon>Stramenopiles</taxon>
        <taxon>Oomycota</taxon>
        <taxon>Peronosporomycetes</taxon>
        <taxon>Peronosporales</taxon>
        <taxon>Peronosporaceae</taxon>
        <taxon>Phytophthora</taxon>
    </lineage>
</organism>